<gene>
    <name evidence="1" type="ORF">EI74_0218</name>
</gene>
<name>A0A4R6IHA1_9MOLU</name>
<dbReference type="RefSeq" id="WP_094254299.1">
    <property type="nucleotide sequence ID" value="NZ_NNCE01000001.1"/>
</dbReference>
<accession>A0A4R6IHA1</accession>
<protein>
    <submittedName>
        <fullName evidence="1">Uncharacterized protein</fullName>
    </submittedName>
</protein>
<comment type="caution">
    <text evidence="1">The sequence shown here is derived from an EMBL/GenBank/DDBJ whole genome shotgun (WGS) entry which is preliminary data.</text>
</comment>
<dbReference type="Proteomes" id="UP000295518">
    <property type="component" value="Unassembled WGS sequence"/>
</dbReference>
<keyword evidence="2" id="KW-1185">Reference proteome</keyword>
<dbReference type="AlphaFoldDB" id="A0A4R6IHA1"/>
<evidence type="ECO:0000313" key="2">
    <source>
        <dbReference type="Proteomes" id="UP000295518"/>
    </source>
</evidence>
<sequence>MKHKIYIDFEAISGPFNYSLQGYNQDPDLPFAYTIGRKNNKNWEHETHIVDFPKVESKDEILENIKYKITENLNNWFPNFKEEDITFVGFSTHLEKVILGKIFPKANIAEVLPNTNISLSKLTKSGFEQNYFPYLKEQISNNFSERDIKKLRLDKDGAIAAFAGALIFIHENQKAGKKCYSRFYIKTDIQRVIKELKIYSIDDVTRMFHIEDNYKDIMQRAELILVQRNKARVFQKKIRTYETLLKELQNYNFDSNSTVNKLMKFIEKDIQAKKAISNKFFDESKY</sequence>
<dbReference type="OrthoDB" id="396255at2"/>
<dbReference type="EMBL" id="SNWN01000009">
    <property type="protein sequence ID" value="TDO21187.1"/>
    <property type="molecule type" value="Genomic_DNA"/>
</dbReference>
<proteinExistence type="predicted"/>
<evidence type="ECO:0000313" key="1">
    <source>
        <dbReference type="EMBL" id="TDO21187.1"/>
    </source>
</evidence>
<reference evidence="1 2" key="1">
    <citation type="submission" date="2019-03" db="EMBL/GenBank/DDBJ databases">
        <title>Genomic Encyclopedia of Archaeal and Bacterial Type Strains, Phase II (KMG-II): from individual species to whole genera.</title>
        <authorList>
            <person name="Goeker M."/>
        </authorList>
    </citation>
    <scope>NUCLEOTIDE SEQUENCE [LARGE SCALE GENOMIC DNA]</scope>
    <source>
        <strain evidence="1 2">ATCC 700618</strain>
    </source>
</reference>
<organism evidence="1 2">
    <name type="scientific">Mycoplasma testudineum</name>
    <dbReference type="NCBI Taxonomy" id="244584"/>
    <lineage>
        <taxon>Bacteria</taxon>
        <taxon>Bacillati</taxon>
        <taxon>Mycoplasmatota</taxon>
        <taxon>Mollicutes</taxon>
        <taxon>Mycoplasmataceae</taxon>
        <taxon>Mycoplasma</taxon>
    </lineage>
</organism>